<dbReference type="InterPro" id="IPR001343">
    <property type="entry name" value="Hemolysn_Ca-bd"/>
</dbReference>
<organism evidence="4 5">
    <name type="scientific">Roseicyclus mahoneyensis</name>
    <dbReference type="NCBI Taxonomy" id="164332"/>
    <lineage>
        <taxon>Bacteria</taxon>
        <taxon>Pseudomonadati</taxon>
        <taxon>Pseudomonadota</taxon>
        <taxon>Alphaproteobacteria</taxon>
        <taxon>Rhodobacterales</taxon>
        <taxon>Roseobacteraceae</taxon>
        <taxon>Roseicyclus</taxon>
    </lineage>
</organism>
<dbReference type="AlphaFoldDB" id="A0A316H4S9"/>
<proteinExistence type="predicted"/>
<protein>
    <submittedName>
        <fullName evidence="4">Hemolysin type calcium-binding protein</fullName>
    </submittedName>
</protein>
<dbReference type="PRINTS" id="PR00313">
    <property type="entry name" value="CABNDNGRPT"/>
</dbReference>
<dbReference type="PANTHER" id="PTHR38340">
    <property type="entry name" value="S-LAYER PROTEIN"/>
    <property type="match status" value="1"/>
</dbReference>
<evidence type="ECO:0000313" key="5">
    <source>
        <dbReference type="Proteomes" id="UP000245708"/>
    </source>
</evidence>
<gene>
    <name evidence="4" type="ORF">C7455_101611</name>
</gene>
<reference evidence="4 5" key="1">
    <citation type="submission" date="2018-05" db="EMBL/GenBank/DDBJ databases">
        <title>Genomic Encyclopedia of Type Strains, Phase IV (KMG-IV): sequencing the most valuable type-strain genomes for metagenomic binning, comparative biology and taxonomic classification.</title>
        <authorList>
            <person name="Goeker M."/>
        </authorList>
    </citation>
    <scope>NUCLEOTIDE SEQUENCE [LARGE SCALE GENOMIC DNA]</scope>
    <source>
        <strain evidence="4 5">DSM 16097</strain>
    </source>
</reference>
<comment type="caution">
    <text evidence="4">The sequence shown here is derived from an EMBL/GenBank/DDBJ whole genome shotgun (WGS) entry which is preliminary data.</text>
</comment>
<evidence type="ECO:0000256" key="1">
    <source>
        <dbReference type="ARBA" id="ARBA00004613"/>
    </source>
</evidence>
<dbReference type="PANTHER" id="PTHR38340:SF1">
    <property type="entry name" value="S-LAYER PROTEIN"/>
    <property type="match status" value="1"/>
</dbReference>
<comment type="subcellular location">
    <subcellularLocation>
        <location evidence="1">Secreted</location>
    </subcellularLocation>
</comment>
<dbReference type="Pfam" id="PF13403">
    <property type="entry name" value="Hint_2"/>
    <property type="match status" value="1"/>
</dbReference>
<feature type="domain" description="Hedgehog/Intein (Hint)" evidence="3">
    <location>
        <begin position="153"/>
        <end position="294"/>
    </location>
</feature>
<dbReference type="RefSeq" id="WP_170118979.1">
    <property type="nucleotide sequence ID" value="NZ_QGGW01000001.1"/>
</dbReference>
<name>A0A316H4S9_9RHOB</name>
<sequence>MLIIGTNGSDILDGSADPDEIQGLDGDDTLYGHGGEDTLFGGDGDDLLFGGDGDDVLDGGAGNDTLWGGGGADRIIFGDGYGHDVVMDFDVVGGTVGLVASGVTYWEDVQARLFDDADGTALLILDDGSSLRFEGLTVADLEQHHFNLPSAPVCFVAGTLIATERGAVLVERLRIGDLVQTLDDGLQPILWIGRRRTSFGHLAHRHQPVVIRAGAMGHGLPSTDLRLSPQHRLLVAGPDGRRFARGGLAKAKALCGRPGIVQDTACTSVEYVQILLPRHGLVFANGLPAETFLPRAFALASLPEADRADLLQLVPGLADDPDHAYGPPARPILSVRLIEGLPERALRSLPHDVEQAAAA</sequence>
<dbReference type="GO" id="GO:0005509">
    <property type="term" value="F:calcium ion binding"/>
    <property type="evidence" value="ECO:0007669"/>
    <property type="project" value="InterPro"/>
</dbReference>
<dbReference type="InterPro" id="IPR028992">
    <property type="entry name" value="Hedgehog/Intein_dom"/>
</dbReference>
<dbReference type="InterPro" id="IPR018511">
    <property type="entry name" value="Hemolysin-typ_Ca-bd_CS"/>
</dbReference>
<dbReference type="InterPro" id="IPR050557">
    <property type="entry name" value="RTX_toxin/Mannuronan_C5-epim"/>
</dbReference>
<dbReference type="PROSITE" id="PS00330">
    <property type="entry name" value="HEMOLYSIN_CALCIUM"/>
    <property type="match status" value="3"/>
</dbReference>
<dbReference type="InterPro" id="IPR036844">
    <property type="entry name" value="Hint_dom_sf"/>
</dbReference>
<evidence type="ECO:0000256" key="2">
    <source>
        <dbReference type="ARBA" id="ARBA00022525"/>
    </source>
</evidence>
<evidence type="ECO:0000313" key="4">
    <source>
        <dbReference type="EMBL" id="PWK62583.1"/>
    </source>
</evidence>
<dbReference type="Proteomes" id="UP000245708">
    <property type="component" value="Unassembled WGS sequence"/>
</dbReference>
<dbReference type="SUPFAM" id="SSF51294">
    <property type="entry name" value="Hedgehog/intein (Hint) domain"/>
    <property type="match status" value="1"/>
</dbReference>
<dbReference type="InterPro" id="IPR011049">
    <property type="entry name" value="Serralysin-like_metalloprot_C"/>
</dbReference>
<accession>A0A316H4S9</accession>
<dbReference type="Gene3D" id="2.150.10.10">
    <property type="entry name" value="Serralysin-like metalloprotease, C-terminal"/>
    <property type="match status" value="1"/>
</dbReference>
<dbReference type="GO" id="GO:0005576">
    <property type="term" value="C:extracellular region"/>
    <property type="evidence" value="ECO:0007669"/>
    <property type="project" value="UniProtKB-SubCell"/>
</dbReference>
<keyword evidence="2" id="KW-0964">Secreted</keyword>
<dbReference type="EMBL" id="QGGW01000001">
    <property type="protein sequence ID" value="PWK62583.1"/>
    <property type="molecule type" value="Genomic_DNA"/>
</dbReference>
<keyword evidence="5" id="KW-1185">Reference proteome</keyword>
<dbReference type="SUPFAM" id="SSF51120">
    <property type="entry name" value="beta-Roll"/>
    <property type="match status" value="1"/>
</dbReference>
<dbReference type="Pfam" id="PF00353">
    <property type="entry name" value="HemolysinCabind"/>
    <property type="match status" value="1"/>
</dbReference>
<evidence type="ECO:0000259" key="3">
    <source>
        <dbReference type="Pfam" id="PF13403"/>
    </source>
</evidence>